<dbReference type="KEGG" id="cman:A9D14_05775"/>
<dbReference type="RefSeq" id="WP_232468803.1">
    <property type="nucleotide sequence ID" value="NZ_CP019602.1"/>
</dbReference>
<name>A0A1Z1FAI4_9SPHN</name>
<evidence type="ECO:0000313" key="2">
    <source>
        <dbReference type="Proteomes" id="UP000195807"/>
    </source>
</evidence>
<dbReference type="InterPro" id="IPR036291">
    <property type="entry name" value="NAD(P)-bd_dom_sf"/>
</dbReference>
<reference evidence="1 2" key="1">
    <citation type="submission" date="2017-01" db="EMBL/GenBank/DDBJ databases">
        <title>Complete genome sequence of esterase-producing bacterium Croceicoccus marinus E4A9.</title>
        <authorList>
            <person name="Wu Y.-H."/>
            <person name="Cheng H."/>
            <person name="Xu L."/>
            <person name="Huo Y.-Y."/>
            <person name="Wang C.-S."/>
            <person name="Xu X.-W."/>
        </authorList>
    </citation>
    <scope>NUCLEOTIDE SEQUENCE [LARGE SCALE GENOMIC DNA]</scope>
    <source>
        <strain evidence="1 2">E4A9</strain>
    </source>
</reference>
<dbReference type="STRING" id="450378.GCA_001661675_01154"/>
<keyword evidence="2" id="KW-1185">Reference proteome</keyword>
<dbReference type="SUPFAM" id="SSF51735">
    <property type="entry name" value="NAD(P)-binding Rossmann-fold domains"/>
    <property type="match status" value="1"/>
</dbReference>
<dbReference type="AlphaFoldDB" id="A0A1Z1FAI4"/>
<dbReference type="Proteomes" id="UP000195807">
    <property type="component" value="Chromosome"/>
</dbReference>
<organism evidence="1 2">
    <name type="scientific">Croceicoccus marinus</name>
    <dbReference type="NCBI Taxonomy" id="450378"/>
    <lineage>
        <taxon>Bacteria</taxon>
        <taxon>Pseudomonadati</taxon>
        <taxon>Pseudomonadota</taxon>
        <taxon>Alphaproteobacteria</taxon>
        <taxon>Sphingomonadales</taxon>
        <taxon>Erythrobacteraceae</taxon>
        <taxon>Croceicoccus</taxon>
    </lineage>
</organism>
<dbReference type="EMBL" id="CP019602">
    <property type="protein sequence ID" value="ARU15780.1"/>
    <property type="molecule type" value="Genomic_DNA"/>
</dbReference>
<gene>
    <name evidence="1" type="ORF">A9D14_05775</name>
</gene>
<sequence>MGTGFVPYPSAVTHSASTAAVHSYLVSLRALLKISVQVIEIIPPQVATDLMVDLKEPPQSVPLDKFADDVMAPLTVQPDADEIIVEEVEPFRFPERDGTLREIVASMTDSD</sequence>
<protein>
    <submittedName>
        <fullName evidence="1">Uncharacterized protein</fullName>
    </submittedName>
</protein>
<evidence type="ECO:0000313" key="1">
    <source>
        <dbReference type="EMBL" id="ARU15780.1"/>
    </source>
</evidence>
<proteinExistence type="predicted"/>
<accession>A0A1Z1FAI4</accession>